<evidence type="ECO:0000313" key="4">
    <source>
        <dbReference type="Proteomes" id="UP001445076"/>
    </source>
</evidence>
<keyword evidence="2" id="KW-1133">Transmembrane helix</keyword>
<feature type="compositionally biased region" description="Polar residues" evidence="1">
    <location>
        <begin position="122"/>
        <end position="131"/>
    </location>
</feature>
<dbReference type="AlphaFoldDB" id="A0AAW0YAU8"/>
<keyword evidence="2" id="KW-0472">Membrane</keyword>
<feature type="compositionally biased region" description="Acidic residues" evidence="1">
    <location>
        <begin position="251"/>
        <end position="262"/>
    </location>
</feature>
<keyword evidence="2" id="KW-0812">Transmembrane</keyword>
<feature type="compositionally biased region" description="Low complexity" evidence="1">
    <location>
        <begin position="61"/>
        <end position="74"/>
    </location>
</feature>
<dbReference type="EMBL" id="JARKIK010000003">
    <property type="protein sequence ID" value="KAK8753142.1"/>
    <property type="molecule type" value="Genomic_DNA"/>
</dbReference>
<sequence length="275" mass="29894">MAWRHRSKDEKILIRVIGFLVFALMCFIAAVVIMDLTFKAKIQKLEDEIDDLKNTTPPPFSTTTTTTTASTDTTDTTDEPVDTTTTTTTTSVDTTTTEPDDTTTTEPTDTTITTTTTTITPNKSTKPNTGESHVVRSAAQKKRTNNPPGRLLEALESLLYDFSGHTSSSKNVEIISEGQGVLRRTHGRFVIMADVQHEESQPTQSTSHPSQNIDSLEDSTLDIDSTTVAPVGQEVDILESTTDQSPAPETGETDDEDLDAEYSGDSSTQDNPKAT</sequence>
<gene>
    <name evidence="3" type="ORF">OTU49_002800</name>
</gene>
<feature type="compositionally biased region" description="Low complexity" evidence="1">
    <location>
        <begin position="104"/>
        <end position="121"/>
    </location>
</feature>
<feature type="compositionally biased region" description="Polar residues" evidence="1">
    <location>
        <begin position="264"/>
        <end position="275"/>
    </location>
</feature>
<comment type="caution">
    <text evidence="3">The sequence shown here is derived from an EMBL/GenBank/DDBJ whole genome shotgun (WGS) entry which is preliminary data.</text>
</comment>
<evidence type="ECO:0000256" key="2">
    <source>
        <dbReference type="SAM" id="Phobius"/>
    </source>
</evidence>
<dbReference type="EMBL" id="JARKIK010000003">
    <property type="protein sequence ID" value="KAK8753147.1"/>
    <property type="molecule type" value="Genomic_DNA"/>
</dbReference>
<protein>
    <submittedName>
        <fullName evidence="3">Uncharacterized protein</fullName>
    </submittedName>
</protein>
<reference evidence="3 4" key="1">
    <citation type="journal article" date="2024" name="BMC Genomics">
        <title>Genome assembly of redclaw crayfish (Cherax quadricarinatus) provides insights into its immune adaptation and hypoxia tolerance.</title>
        <authorList>
            <person name="Liu Z."/>
            <person name="Zheng J."/>
            <person name="Li H."/>
            <person name="Fang K."/>
            <person name="Wang S."/>
            <person name="He J."/>
            <person name="Zhou D."/>
            <person name="Weng S."/>
            <person name="Chi M."/>
            <person name="Gu Z."/>
            <person name="He J."/>
            <person name="Li F."/>
            <person name="Wang M."/>
        </authorList>
    </citation>
    <scope>NUCLEOTIDE SEQUENCE [LARGE SCALE GENOMIC DNA]</scope>
    <source>
        <strain evidence="3">ZL_2023a</strain>
    </source>
</reference>
<feature type="region of interest" description="Disordered" evidence="1">
    <location>
        <begin position="196"/>
        <end position="275"/>
    </location>
</feature>
<feature type="compositionally biased region" description="Low complexity" evidence="1">
    <location>
        <begin position="82"/>
        <end position="97"/>
    </location>
</feature>
<dbReference type="Proteomes" id="UP001445076">
    <property type="component" value="Unassembled WGS sequence"/>
</dbReference>
<accession>A0AAW0YAU8</accession>
<evidence type="ECO:0000256" key="1">
    <source>
        <dbReference type="SAM" id="MobiDB-lite"/>
    </source>
</evidence>
<feature type="transmembrane region" description="Helical" evidence="2">
    <location>
        <begin position="12"/>
        <end position="34"/>
    </location>
</feature>
<reference evidence="3" key="2">
    <citation type="submission" date="2024-01" db="EMBL/GenBank/DDBJ databases">
        <authorList>
            <person name="He J."/>
            <person name="Wang M."/>
            <person name="Zheng J."/>
            <person name="Liu Z."/>
        </authorList>
    </citation>
    <scope>NUCLEOTIDE SEQUENCE</scope>
    <source>
        <strain evidence="3">ZL_2023a</strain>
        <tissue evidence="3">Muscle</tissue>
    </source>
</reference>
<name>A0AAW0YAU8_CHEQU</name>
<evidence type="ECO:0000313" key="3">
    <source>
        <dbReference type="EMBL" id="KAK8753142.1"/>
    </source>
</evidence>
<proteinExistence type="predicted"/>
<keyword evidence="4" id="KW-1185">Reference proteome</keyword>
<feature type="region of interest" description="Disordered" evidence="1">
    <location>
        <begin position="51"/>
        <end position="148"/>
    </location>
</feature>
<feature type="compositionally biased region" description="Low complexity" evidence="1">
    <location>
        <begin position="201"/>
        <end position="211"/>
    </location>
</feature>
<organism evidence="3 4">
    <name type="scientific">Cherax quadricarinatus</name>
    <name type="common">Australian red claw crayfish</name>
    <dbReference type="NCBI Taxonomy" id="27406"/>
    <lineage>
        <taxon>Eukaryota</taxon>
        <taxon>Metazoa</taxon>
        <taxon>Ecdysozoa</taxon>
        <taxon>Arthropoda</taxon>
        <taxon>Crustacea</taxon>
        <taxon>Multicrustacea</taxon>
        <taxon>Malacostraca</taxon>
        <taxon>Eumalacostraca</taxon>
        <taxon>Eucarida</taxon>
        <taxon>Decapoda</taxon>
        <taxon>Pleocyemata</taxon>
        <taxon>Astacidea</taxon>
        <taxon>Parastacoidea</taxon>
        <taxon>Parastacidae</taxon>
        <taxon>Cherax</taxon>
    </lineage>
</organism>